<accession>A0A381Y054</accession>
<organism evidence="1">
    <name type="scientific">marine metagenome</name>
    <dbReference type="NCBI Taxonomy" id="408172"/>
    <lineage>
        <taxon>unclassified sequences</taxon>
        <taxon>metagenomes</taxon>
        <taxon>ecological metagenomes</taxon>
    </lineage>
</organism>
<proteinExistence type="predicted"/>
<feature type="non-terminal residue" evidence="1">
    <location>
        <position position="32"/>
    </location>
</feature>
<dbReference type="EMBL" id="UINC01016845">
    <property type="protein sequence ID" value="SVA69827.1"/>
    <property type="molecule type" value="Genomic_DNA"/>
</dbReference>
<sequence>MNIKNLENHTFPKYLVVFRNYISNYIRLTKSF</sequence>
<protein>
    <submittedName>
        <fullName evidence="1">Uncharacterized protein</fullName>
    </submittedName>
</protein>
<reference evidence="1" key="1">
    <citation type="submission" date="2018-05" db="EMBL/GenBank/DDBJ databases">
        <authorList>
            <person name="Lanie J.A."/>
            <person name="Ng W.-L."/>
            <person name="Kazmierczak K.M."/>
            <person name="Andrzejewski T.M."/>
            <person name="Davidsen T.M."/>
            <person name="Wayne K.J."/>
            <person name="Tettelin H."/>
            <person name="Glass J.I."/>
            <person name="Rusch D."/>
            <person name="Podicherti R."/>
            <person name="Tsui H.-C.T."/>
            <person name="Winkler M.E."/>
        </authorList>
    </citation>
    <scope>NUCLEOTIDE SEQUENCE</scope>
</reference>
<dbReference type="AlphaFoldDB" id="A0A381Y054"/>
<evidence type="ECO:0000313" key="1">
    <source>
        <dbReference type="EMBL" id="SVA69827.1"/>
    </source>
</evidence>
<name>A0A381Y054_9ZZZZ</name>
<gene>
    <name evidence="1" type="ORF">METZ01_LOCUS122681</name>
</gene>